<evidence type="ECO:0000313" key="3">
    <source>
        <dbReference type="Proteomes" id="UP000704068"/>
    </source>
</evidence>
<keyword evidence="1" id="KW-0732">Signal</keyword>
<organism evidence="2 3">
    <name type="scientific">Alloprevotella tannerae</name>
    <dbReference type="NCBI Taxonomy" id="76122"/>
    <lineage>
        <taxon>Bacteria</taxon>
        <taxon>Pseudomonadati</taxon>
        <taxon>Bacteroidota</taxon>
        <taxon>Bacteroidia</taxon>
        <taxon>Bacteroidales</taxon>
        <taxon>Prevotellaceae</taxon>
        <taxon>Alloprevotella</taxon>
    </lineage>
</organism>
<evidence type="ECO:0000256" key="1">
    <source>
        <dbReference type="SAM" id="SignalP"/>
    </source>
</evidence>
<name>A0A929WXA9_9BACT</name>
<accession>A0A929WXA9</accession>
<dbReference type="Pfam" id="PF07396">
    <property type="entry name" value="Porin_O_P"/>
    <property type="match status" value="1"/>
</dbReference>
<dbReference type="SUPFAM" id="SSF56935">
    <property type="entry name" value="Porins"/>
    <property type="match status" value="1"/>
</dbReference>
<proteinExistence type="predicted"/>
<dbReference type="EMBL" id="JABZGR010000005">
    <property type="protein sequence ID" value="MBF0969955.1"/>
    <property type="molecule type" value="Genomic_DNA"/>
</dbReference>
<dbReference type="InterPro" id="IPR023614">
    <property type="entry name" value="Porin_dom_sf"/>
</dbReference>
<dbReference type="Proteomes" id="UP000704068">
    <property type="component" value="Unassembled WGS sequence"/>
</dbReference>
<feature type="chain" id="PRO_5037473626" evidence="1">
    <location>
        <begin position="21"/>
        <end position="380"/>
    </location>
</feature>
<dbReference type="RefSeq" id="WP_303763139.1">
    <property type="nucleotide sequence ID" value="NZ_JABZGR010000005.1"/>
</dbReference>
<protein>
    <submittedName>
        <fullName evidence="2">Porin</fullName>
    </submittedName>
</protein>
<dbReference type="AlphaFoldDB" id="A0A929WXA9"/>
<reference evidence="2" key="1">
    <citation type="submission" date="2020-04" db="EMBL/GenBank/DDBJ databases">
        <title>Deep metagenomics examines the oral microbiome during advanced dental caries in children, revealing novel taxa and co-occurrences with host molecules.</title>
        <authorList>
            <person name="Baker J.L."/>
            <person name="Morton J.T."/>
            <person name="Dinis M."/>
            <person name="Alvarez R."/>
            <person name="Tran N.C."/>
            <person name="Knight R."/>
            <person name="Edlund A."/>
        </authorList>
    </citation>
    <scope>NUCLEOTIDE SEQUENCE</scope>
    <source>
        <strain evidence="2">JCVI_34_bin.1</strain>
    </source>
</reference>
<feature type="signal peptide" evidence="1">
    <location>
        <begin position="1"/>
        <end position="20"/>
    </location>
</feature>
<sequence length="380" mass="43084">MKKFYALIVGLLFMGNAALATNLSDHQPTDSTSKEEIASKTSHNTLAEVKDLAEKVDFKVKFGGYIMAKYDLTDQRYLNSNSAFSLRFVRLYASGSIFKDFAYKLQIELQGKPGTYKGPRVLDAFIEWQRFAEARIKIGEFKRSFGFENPMSPLVMGFGAFSQATNKLASISDRIGDEGTSGRDLGIQLQGDFFPAADGHKWLHYQVGIFNGQGINRAERDHHKDLIGGIWVSPIKNLRIGGFGWNGKYTNESYKGAGDLKYALRNRWGVGVDYEDEWVVRSEYMSSVGGVVTDATAPDRADAWYAAVGAPLFKNFKLFGRWDCYRHNKHWNSLVANYGLSANYCFTKNFIFQLNYNFTNNRMAKDRYYNTIDFQVTAKF</sequence>
<dbReference type="Gene3D" id="2.40.160.10">
    <property type="entry name" value="Porin"/>
    <property type="match status" value="1"/>
</dbReference>
<comment type="caution">
    <text evidence="2">The sequence shown here is derived from an EMBL/GenBank/DDBJ whole genome shotgun (WGS) entry which is preliminary data.</text>
</comment>
<gene>
    <name evidence="2" type="ORF">HXK21_02780</name>
</gene>
<dbReference type="InterPro" id="IPR010870">
    <property type="entry name" value="Porin_O/P"/>
</dbReference>
<evidence type="ECO:0000313" key="2">
    <source>
        <dbReference type="EMBL" id="MBF0969955.1"/>
    </source>
</evidence>